<dbReference type="PROSITE" id="PS50011">
    <property type="entry name" value="PROTEIN_KINASE_DOM"/>
    <property type="match status" value="1"/>
</dbReference>
<dbReference type="PANTHER" id="PTHR43289">
    <property type="entry name" value="MITOGEN-ACTIVATED PROTEIN KINASE KINASE KINASE 20-RELATED"/>
    <property type="match status" value="1"/>
</dbReference>
<evidence type="ECO:0000313" key="7">
    <source>
        <dbReference type="EMBL" id="KAK4044949.1"/>
    </source>
</evidence>
<dbReference type="PANTHER" id="PTHR43289:SF6">
    <property type="entry name" value="SERINE_THREONINE-PROTEIN KINASE NEKL-3"/>
    <property type="match status" value="1"/>
</dbReference>
<dbReference type="InterPro" id="IPR000719">
    <property type="entry name" value="Prot_kinase_dom"/>
</dbReference>
<dbReference type="Gene3D" id="3.30.200.20">
    <property type="entry name" value="Phosphorylase Kinase, domain 1"/>
    <property type="match status" value="1"/>
</dbReference>
<gene>
    <name evidence="7" type="ORF">OUZ56_032355</name>
</gene>
<feature type="region of interest" description="Disordered" evidence="5">
    <location>
        <begin position="120"/>
        <end position="147"/>
    </location>
</feature>
<feature type="compositionally biased region" description="Polar residues" evidence="5">
    <location>
        <begin position="372"/>
        <end position="385"/>
    </location>
</feature>
<feature type="domain" description="Protein kinase" evidence="6">
    <location>
        <begin position="713"/>
        <end position="977"/>
    </location>
</feature>
<dbReference type="SUPFAM" id="SSF56112">
    <property type="entry name" value="Protein kinase-like (PK-like)"/>
    <property type="match status" value="1"/>
</dbReference>
<keyword evidence="8" id="KW-1185">Reference proteome</keyword>
<sequence length="977" mass="106028">MPLPDRGRRGNPERLWDDLPAHEEGNRLIHRVHRAAIERHEPATGEFEGSGEEAPIRTPLGIDDLRVGKQPAIEGDGGFRVVRKPEKWRDGRHRGRLAFFFAVDEKLHLRRGDAKRDHLLPIDDHTEPRGDPFGFRRDSRPSRRSRPREVFRRFEVPRSRLLCGGKDRFEKSDARSGVLRGRCVELGAGVFEGLTLFVGREIAALGDGEPLLAPFGAPKELFALLFRPLGRIEGEPKRHRLPGRPVDRLEHFGAAGDLPRLGEEPGAHGCKLLDLLEFLDVVPDRFLAARDPFFPFEEGLPEPVPKRIDDADAEPRKRFFGLQSAFLRKKRAVSLGSSGSGRRSRTTRSPLTKTRFVRSKSFRRRRPRSSRAGNFTVRTSPTTSFRGGPKSARTTSQVFPGTRNSRAITPLPTSARWTCPPRSVEVIAAPLAGISPKRGAFPPVWAMRAAMASSRAPEPTVPAALVLAVARARGGAISERADKTEDFGHDETAPVPFSDLENALAGAPTAAPAAVVAHLNDDDLLGLASRLLRADGTLLGAYRALFAAATPLFPGAQIAEKAGVFTILGLPSDAPQAALREALLLWVPTLFATNAVREGETLRFPGSFGRPAAFAGAGFALALVSIPTHLPVFAFAFPAGLALAFLDRKRDMERRLRHQEALRRKAFERELVLRDRPQKPKEKRATARVSLVPEAPVERALGDFEGATVAGLYRVGPRLASGASGVVHRGVRITDDRPIALKLLRIAAAHDGLAADRLRREAEALGLAWHPNVVEVVDHGRLADGTTFLVLELLDGETLEARLRRGPLPLVEILKFSQALAEALIAIHAAGVVHRDLSPNNLFFARGAGPEATLKVLDFGIARVEWEELRITQTGATLGTPGFIAPEQVAGEPVDARADLYAFGACLYAAAVGSAPPADPRARVPVPAPLQSLVDALLAAAAASRPRDARAVRDALRALGAENASSDPAPRRAETNA</sequence>
<feature type="region of interest" description="Disordered" evidence="5">
    <location>
        <begin position="1"/>
        <end position="21"/>
    </location>
</feature>
<dbReference type="Pfam" id="PF00069">
    <property type="entry name" value="Pkinase"/>
    <property type="match status" value="1"/>
</dbReference>
<dbReference type="EMBL" id="JAOYFB010000041">
    <property type="protein sequence ID" value="KAK4044949.1"/>
    <property type="molecule type" value="Genomic_DNA"/>
</dbReference>
<evidence type="ECO:0000256" key="2">
    <source>
        <dbReference type="ARBA" id="ARBA00022741"/>
    </source>
</evidence>
<feature type="region of interest" description="Disordered" evidence="5">
    <location>
        <begin position="333"/>
        <end position="414"/>
    </location>
</feature>
<dbReference type="Gene3D" id="1.10.510.10">
    <property type="entry name" value="Transferase(Phosphotransferase) domain 1"/>
    <property type="match status" value="1"/>
</dbReference>
<keyword evidence="3" id="KW-0418">Kinase</keyword>
<dbReference type="CDD" id="cd14014">
    <property type="entry name" value="STKc_PknB_like"/>
    <property type="match status" value="1"/>
</dbReference>
<evidence type="ECO:0000256" key="5">
    <source>
        <dbReference type="SAM" id="MobiDB-lite"/>
    </source>
</evidence>
<keyword evidence="1" id="KW-0808">Transferase</keyword>
<protein>
    <recommendedName>
        <fullName evidence="6">Protein kinase domain-containing protein</fullName>
    </recommendedName>
</protein>
<name>A0ABR0B8P2_9CRUS</name>
<evidence type="ECO:0000256" key="1">
    <source>
        <dbReference type="ARBA" id="ARBA00022679"/>
    </source>
</evidence>
<evidence type="ECO:0000256" key="3">
    <source>
        <dbReference type="ARBA" id="ARBA00022777"/>
    </source>
</evidence>
<dbReference type="InterPro" id="IPR011009">
    <property type="entry name" value="Kinase-like_dom_sf"/>
</dbReference>
<evidence type="ECO:0000259" key="6">
    <source>
        <dbReference type="PROSITE" id="PS50011"/>
    </source>
</evidence>
<evidence type="ECO:0000313" key="8">
    <source>
        <dbReference type="Proteomes" id="UP001234178"/>
    </source>
</evidence>
<keyword evidence="4" id="KW-0067">ATP-binding</keyword>
<accession>A0ABR0B8P2</accession>
<keyword evidence="2" id="KW-0547">Nucleotide-binding</keyword>
<organism evidence="7 8">
    <name type="scientific">Daphnia magna</name>
    <dbReference type="NCBI Taxonomy" id="35525"/>
    <lineage>
        <taxon>Eukaryota</taxon>
        <taxon>Metazoa</taxon>
        <taxon>Ecdysozoa</taxon>
        <taxon>Arthropoda</taxon>
        <taxon>Crustacea</taxon>
        <taxon>Branchiopoda</taxon>
        <taxon>Diplostraca</taxon>
        <taxon>Cladocera</taxon>
        <taxon>Anomopoda</taxon>
        <taxon>Daphniidae</taxon>
        <taxon>Daphnia</taxon>
    </lineage>
</organism>
<reference evidence="7 8" key="1">
    <citation type="journal article" date="2023" name="Nucleic Acids Res.">
        <title>The hologenome of Daphnia magna reveals possible DNA methylation and microbiome-mediated evolution of the host genome.</title>
        <authorList>
            <person name="Chaturvedi A."/>
            <person name="Li X."/>
            <person name="Dhandapani V."/>
            <person name="Marshall H."/>
            <person name="Kissane S."/>
            <person name="Cuenca-Cambronero M."/>
            <person name="Asole G."/>
            <person name="Calvet F."/>
            <person name="Ruiz-Romero M."/>
            <person name="Marangio P."/>
            <person name="Guigo R."/>
            <person name="Rago D."/>
            <person name="Mirbahai L."/>
            <person name="Eastwood N."/>
            <person name="Colbourne J.K."/>
            <person name="Zhou J."/>
            <person name="Mallon E."/>
            <person name="Orsini L."/>
        </authorList>
    </citation>
    <scope>NUCLEOTIDE SEQUENCE [LARGE SCALE GENOMIC DNA]</scope>
    <source>
        <strain evidence="7">LRV0_1</strain>
    </source>
</reference>
<feature type="compositionally biased region" description="Basic residues" evidence="5">
    <location>
        <begin position="355"/>
        <end position="369"/>
    </location>
</feature>
<comment type="caution">
    <text evidence="7">The sequence shown here is derived from an EMBL/GenBank/DDBJ whole genome shotgun (WGS) entry which is preliminary data.</text>
</comment>
<feature type="compositionally biased region" description="Polar residues" evidence="5">
    <location>
        <begin position="392"/>
        <end position="414"/>
    </location>
</feature>
<dbReference type="Proteomes" id="UP001234178">
    <property type="component" value="Unassembled WGS sequence"/>
</dbReference>
<dbReference type="PROSITE" id="PS00109">
    <property type="entry name" value="PROTEIN_KINASE_TYR"/>
    <property type="match status" value="1"/>
</dbReference>
<evidence type="ECO:0000256" key="4">
    <source>
        <dbReference type="ARBA" id="ARBA00022840"/>
    </source>
</evidence>
<dbReference type="InterPro" id="IPR008266">
    <property type="entry name" value="Tyr_kinase_AS"/>
</dbReference>
<proteinExistence type="predicted"/>